<dbReference type="FunFam" id="3.40.50.2000:FF:000009">
    <property type="entry name" value="Sterol 3-beta-glucosyltransferase UGT80A2"/>
    <property type="match status" value="1"/>
</dbReference>
<sequence>MAIPTNSLQAQTQLNPPAFAVNIQDQENETYHDFEENVTAKSSGNGNLEEKLMDIFNLPATEKVISEYPCWLLKSVLLQGYMYITTRHICFYAYLPRKDHVILKSGYLSKRGKSTVKFTRYWFILKGDVLSYYTNPSDLYFPNGNIDLRYGLQASVVEAKDPKDSVMVTLSTNERKYYFRADSSASAREWVKSLQKVIFRSHNEGDSVKISIPVENVIEVEESPVLEFADTFKLKVVDNDDTYAIDEYFFSFFSFGKDALNVLRSAVENSAASKIPDHMFGAHSEPPSPGLGPLPDRSITPTLKEPVRATLSPLSPKSPTIRSPRSSPRPSGEFTRGSFDVQRASKEIQKKMAEAPRHSTDLGTSSSPALPSGSAHSYAHSFGESSEGVQLSMDDEGKGTASSILDKSDIFDSPTMKKLGHGRSDSQSSYKSHSSTSKSKYKKDVSSSRAYTGSPSQYESDELSGSSSNNSARLQDIAKTGNFPLQRAASWAGWMKKRTQGVGALLATESMGYLEKVSDMWVGGKRHYKPMGMMAHEEVEDAEDDDGNAQSHDASFRARFALPPQERLIAVYFGYLHRVLPLYGKIYLSNRSFCFRSILPGTKTKMILPLKDIENVSKEKGFRFGYSGLVITIRGHEELFFEFGQQDARDDCGQTLRAGINDVRVLAESGILTREEKLGAQMAKTEYQMLQDARQDGHNIHDIQLPLSTNDASCQDAPPIVFDDPHGSIINFKPTESMLITCLTIGTRGDVQPFIALCIGLMKDGHRTRIATHAEYGDWIRSYGIDFEPVEGDPAELMELCVSHGMFTVDFLQAATSTMRGWLDGLLLSSWKACQGSNLLIESPSAMAGIHIAEALGIPYFRAFTMPWTRTRAYPHAFAVPEHKMGGAYNYFTYVLFDNVFWKATAGQINRWRKKTLGLTRTSLDKLQPNKVPFLYNFSPSVVIPPLDYSDWIRVTGYWFLDSPSDYIPPKELTDFITRARKDGKKLVYVGFGSITVADPDAMTRTVVESILKADVRCILSKGWSDRLQKKDAQMPEISLPSEIHQIQSAPHDWLFKQIDAAVHHGGAGTTGASLRAGIPTVVKPFFGDQYFFGQRVEDMGVGICVKKLNVQAFSRALWECTNNEVMITKADMLGKQIRSENGVETAIQAIYRDMEYARTLIKKQHGDPHEIDSEESWTFVDDPDAQLGKLTR</sequence>
<keyword evidence="25" id="KW-1185">Reference proteome</keyword>
<evidence type="ECO:0000256" key="16">
    <source>
        <dbReference type="ARBA" id="ARBA00023166"/>
    </source>
</evidence>
<dbReference type="FunFam" id="2.30.29.30:FF:000303">
    <property type="entry name" value="Sterol 3-beta-glucosyltransferase"/>
    <property type="match status" value="1"/>
</dbReference>
<evidence type="ECO:0000256" key="3">
    <source>
        <dbReference type="ARBA" id="ARBA00006962"/>
    </source>
</evidence>
<comment type="function">
    <text evidence="21">Sterol glycosyltransferase responsible for the glycosylation of ergosterol to form ergosterol-glucoside.</text>
</comment>
<evidence type="ECO:0000256" key="15">
    <source>
        <dbReference type="ARBA" id="ARBA00023136"/>
    </source>
</evidence>
<keyword evidence="7" id="KW-0444">Lipid biosynthesis</keyword>
<dbReference type="AlphaFoldDB" id="A0A3N4KXG3"/>
<dbReference type="InterPro" id="IPR048066">
    <property type="entry name" value="ATG26_PH_GRAM1"/>
</dbReference>
<dbReference type="InterPro" id="IPR010610">
    <property type="entry name" value="EryCIII-like_C"/>
</dbReference>
<evidence type="ECO:0000259" key="23">
    <source>
        <dbReference type="PROSITE" id="PS50003"/>
    </source>
</evidence>
<dbReference type="SMART" id="SM00233">
    <property type="entry name" value="PH"/>
    <property type="match status" value="1"/>
</dbReference>
<keyword evidence="10" id="KW-0677">Repeat</keyword>
<evidence type="ECO:0000256" key="19">
    <source>
        <dbReference type="ARBA" id="ARBA00047886"/>
    </source>
</evidence>
<dbReference type="InterPro" id="IPR048065">
    <property type="entry name" value="ATG26_PH_GRAM2"/>
</dbReference>
<dbReference type="FunCoup" id="A0A3N4KXG3">
    <property type="interactions" value="92"/>
</dbReference>
<keyword evidence="14" id="KW-0443">Lipid metabolism</keyword>
<comment type="subcellular location">
    <subcellularLocation>
        <location evidence="2">Cytoplasm</location>
    </subcellularLocation>
    <subcellularLocation>
        <location evidence="1">Membrane</location>
        <topology evidence="1">Peripheral membrane protein</topology>
    </subcellularLocation>
</comment>
<keyword evidence="12" id="KW-0072">Autophagy</keyword>
<dbReference type="STRING" id="1392247.A0A3N4KXG3"/>
<feature type="domain" description="PH" evidence="23">
    <location>
        <begin position="101"/>
        <end position="199"/>
    </location>
</feature>
<dbReference type="CDD" id="cd13215">
    <property type="entry name" value="PH-GRAM1_AGT26"/>
    <property type="match status" value="1"/>
</dbReference>
<evidence type="ECO:0000256" key="1">
    <source>
        <dbReference type="ARBA" id="ARBA00004170"/>
    </source>
</evidence>
<organism evidence="24 25">
    <name type="scientific">Morchella conica CCBAS932</name>
    <dbReference type="NCBI Taxonomy" id="1392247"/>
    <lineage>
        <taxon>Eukaryota</taxon>
        <taxon>Fungi</taxon>
        <taxon>Dikarya</taxon>
        <taxon>Ascomycota</taxon>
        <taxon>Pezizomycotina</taxon>
        <taxon>Pezizomycetes</taxon>
        <taxon>Pezizales</taxon>
        <taxon>Morchellaceae</taxon>
        <taxon>Morchella</taxon>
    </lineage>
</organism>
<evidence type="ECO:0000256" key="12">
    <source>
        <dbReference type="ARBA" id="ARBA00023006"/>
    </source>
</evidence>
<dbReference type="PROSITE" id="PS50003">
    <property type="entry name" value="PH_DOMAIN"/>
    <property type="match status" value="1"/>
</dbReference>
<dbReference type="SUPFAM" id="SSF50729">
    <property type="entry name" value="PH domain-like"/>
    <property type="match status" value="1"/>
</dbReference>
<evidence type="ECO:0000256" key="8">
    <source>
        <dbReference type="ARBA" id="ARBA00022676"/>
    </source>
</evidence>
<dbReference type="GO" id="GO:0005737">
    <property type="term" value="C:cytoplasm"/>
    <property type="evidence" value="ECO:0007669"/>
    <property type="project" value="UniProtKB-SubCell"/>
</dbReference>
<comment type="catalytic activity">
    <reaction evidence="20">
        <text>a sterol + UDP-alpha-D-glucose = a sterol 3-beta-D-glucoside + UDP + H(+)</text>
        <dbReference type="Rhea" id="RHEA:22724"/>
        <dbReference type="ChEBI" id="CHEBI:15378"/>
        <dbReference type="ChEBI" id="CHEBI:15889"/>
        <dbReference type="ChEBI" id="CHEBI:37424"/>
        <dbReference type="ChEBI" id="CHEBI:58223"/>
        <dbReference type="ChEBI" id="CHEBI:58885"/>
        <dbReference type="EC" id="2.4.1.173"/>
    </reaction>
    <physiologicalReaction direction="left-to-right" evidence="20">
        <dbReference type="Rhea" id="RHEA:22725"/>
    </physiologicalReaction>
</comment>
<dbReference type="CDD" id="cd03784">
    <property type="entry name" value="GT1_Gtf-like"/>
    <property type="match status" value="1"/>
</dbReference>
<dbReference type="PANTHER" id="PTHR48050">
    <property type="entry name" value="STEROL 3-BETA-GLUCOSYLTRANSFERASE"/>
    <property type="match status" value="1"/>
</dbReference>
<feature type="compositionally biased region" description="Basic and acidic residues" evidence="22">
    <location>
        <begin position="343"/>
        <end position="360"/>
    </location>
</feature>
<evidence type="ECO:0000256" key="4">
    <source>
        <dbReference type="ARBA" id="ARBA00012650"/>
    </source>
</evidence>
<evidence type="ECO:0000313" key="25">
    <source>
        <dbReference type="Proteomes" id="UP000277580"/>
    </source>
</evidence>
<dbReference type="Proteomes" id="UP000277580">
    <property type="component" value="Unassembled WGS sequence"/>
</dbReference>
<feature type="compositionally biased region" description="Low complexity" evidence="22">
    <location>
        <begin position="425"/>
        <end position="438"/>
    </location>
</feature>
<evidence type="ECO:0000256" key="9">
    <source>
        <dbReference type="ARBA" id="ARBA00022679"/>
    </source>
</evidence>
<dbReference type="Gene3D" id="3.40.50.2000">
    <property type="entry name" value="Glycogen Phosphorylase B"/>
    <property type="match status" value="2"/>
</dbReference>
<dbReference type="InterPro" id="IPR004182">
    <property type="entry name" value="GRAM"/>
</dbReference>
<evidence type="ECO:0000256" key="10">
    <source>
        <dbReference type="ARBA" id="ARBA00022737"/>
    </source>
</evidence>
<evidence type="ECO:0000256" key="2">
    <source>
        <dbReference type="ARBA" id="ARBA00004496"/>
    </source>
</evidence>
<evidence type="ECO:0000256" key="6">
    <source>
        <dbReference type="ARBA" id="ARBA00022490"/>
    </source>
</evidence>
<keyword evidence="6" id="KW-0963">Cytoplasm</keyword>
<comment type="similarity">
    <text evidence="3">Belongs to the glycosyltransferase 28 family.</text>
</comment>
<dbReference type="Pfam" id="PF00169">
    <property type="entry name" value="PH"/>
    <property type="match status" value="1"/>
</dbReference>
<proteinExistence type="inferred from homology"/>
<dbReference type="Pfam" id="PF03033">
    <property type="entry name" value="Glyco_transf_28"/>
    <property type="match status" value="1"/>
</dbReference>
<evidence type="ECO:0000256" key="20">
    <source>
        <dbReference type="ARBA" id="ARBA00049453"/>
    </source>
</evidence>
<evidence type="ECO:0000256" key="21">
    <source>
        <dbReference type="ARBA" id="ARBA00059773"/>
    </source>
</evidence>
<keyword evidence="13" id="KW-0756">Sterol biosynthesis</keyword>
<keyword evidence="17" id="KW-0753">Steroid metabolism</keyword>
<dbReference type="EMBL" id="ML119114">
    <property type="protein sequence ID" value="RPB15250.1"/>
    <property type="molecule type" value="Genomic_DNA"/>
</dbReference>
<comment type="catalytic activity">
    <reaction evidence="19">
        <text>ergosterol + UDP-alpha-D-glucose = ergosteryl 3-beta-D-glucoside + UDP + H(+)</text>
        <dbReference type="Rhea" id="RHEA:61836"/>
        <dbReference type="ChEBI" id="CHEBI:15378"/>
        <dbReference type="ChEBI" id="CHEBI:16933"/>
        <dbReference type="ChEBI" id="CHEBI:52973"/>
        <dbReference type="ChEBI" id="CHEBI:58223"/>
        <dbReference type="ChEBI" id="CHEBI:58885"/>
    </reaction>
    <physiologicalReaction direction="left-to-right" evidence="19">
        <dbReference type="Rhea" id="RHEA:61837"/>
    </physiologicalReaction>
</comment>
<dbReference type="FunFam" id="2.30.29.30:FF:000391">
    <property type="entry name" value="Sterol 3-beta-glucosyltransferase"/>
    <property type="match status" value="1"/>
</dbReference>
<evidence type="ECO:0000256" key="11">
    <source>
        <dbReference type="ARBA" id="ARBA00022955"/>
    </source>
</evidence>
<feature type="region of interest" description="Disordered" evidence="22">
    <location>
        <begin position="277"/>
        <end position="471"/>
    </location>
</feature>
<dbReference type="GO" id="GO:0005975">
    <property type="term" value="P:carbohydrate metabolic process"/>
    <property type="evidence" value="ECO:0007669"/>
    <property type="project" value="InterPro"/>
</dbReference>
<evidence type="ECO:0000256" key="18">
    <source>
        <dbReference type="ARBA" id="ARBA00029843"/>
    </source>
</evidence>
<name>A0A3N4KXG3_9PEZI</name>
<keyword evidence="11" id="KW-0752">Steroid biosynthesis</keyword>
<evidence type="ECO:0000256" key="7">
    <source>
        <dbReference type="ARBA" id="ARBA00022516"/>
    </source>
</evidence>
<dbReference type="SUPFAM" id="SSF53756">
    <property type="entry name" value="UDP-Glycosyltransferase/glycogen phosphorylase"/>
    <property type="match status" value="1"/>
</dbReference>
<evidence type="ECO:0000256" key="13">
    <source>
        <dbReference type="ARBA" id="ARBA00023011"/>
    </source>
</evidence>
<dbReference type="Gene3D" id="2.30.29.30">
    <property type="entry name" value="Pleckstrin-homology domain (PH domain)/Phosphotyrosine-binding domain (PTB)"/>
    <property type="match status" value="3"/>
</dbReference>
<dbReference type="CDD" id="cd13216">
    <property type="entry name" value="PH-GRAM2_AGT26"/>
    <property type="match status" value="1"/>
</dbReference>
<dbReference type="FunFam" id="3.40.50.2000:FF:000029">
    <property type="entry name" value="Sterol 3-beta-glucosyltransferase"/>
    <property type="match status" value="1"/>
</dbReference>
<dbReference type="EC" id="2.4.1.173" evidence="4"/>
<reference evidence="24 25" key="1">
    <citation type="journal article" date="2018" name="Nat. Ecol. Evol.">
        <title>Pezizomycetes genomes reveal the molecular basis of ectomycorrhizal truffle lifestyle.</title>
        <authorList>
            <person name="Murat C."/>
            <person name="Payen T."/>
            <person name="Noel B."/>
            <person name="Kuo A."/>
            <person name="Morin E."/>
            <person name="Chen J."/>
            <person name="Kohler A."/>
            <person name="Krizsan K."/>
            <person name="Balestrini R."/>
            <person name="Da Silva C."/>
            <person name="Montanini B."/>
            <person name="Hainaut M."/>
            <person name="Levati E."/>
            <person name="Barry K.W."/>
            <person name="Belfiori B."/>
            <person name="Cichocki N."/>
            <person name="Clum A."/>
            <person name="Dockter R.B."/>
            <person name="Fauchery L."/>
            <person name="Guy J."/>
            <person name="Iotti M."/>
            <person name="Le Tacon F."/>
            <person name="Lindquist E.A."/>
            <person name="Lipzen A."/>
            <person name="Malagnac F."/>
            <person name="Mello A."/>
            <person name="Molinier V."/>
            <person name="Miyauchi S."/>
            <person name="Poulain J."/>
            <person name="Riccioni C."/>
            <person name="Rubini A."/>
            <person name="Sitrit Y."/>
            <person name="Splivallo R."/>
            <person name="Traeger S."/>
            <person name="Wang M."/>
            <person name="Zifcakova L."/>
            <person name="Wipf D."/>
            <person name="Zambonelli A."/>
            <person name="Paolocci F."/>
            <person name="Nowrousian M."/>
            <person name="Ottonello S."/>
            <person name="Baldrian P."/>
            <person name="Spatafora J.W."/>
            <person name="Henrissat B."/>
            <person name="Nagy L.G."/>
            <person name="Aury J.M."/>
            <person name="Wincker P."/>
            <person name="Grigoriev I.V."/>
            <person name="Bonfante P."/>
            <person name="Martin F.M."/>
        </authorList>
    </citation>
    <scope>NUCLEOTIDE SEQUENCE [LARGE SCALE GENOMIC DNA]</scope>
    <source>
        <strain evidence="24 25">CCBAS932</strain>
    </source>
</reference>
<keyword evidence="15" id="KW-0472">Membrane</keyword>
<dbReference type="Pfam" id="PF06722">
    <property type="entry name" value="EryCIII-like_C"/>
    <property type="match status" value="1"/>
</dbReference>
<evidence type="ECO:0000256" key="22">
    <source>
        <dbReference type="SAM" id="MobiDB-lite"/>
    </source>
</evidence>
<dbReference type="InterPro" id="IPR004276">
    <property type="entry name" value="GlycoTrans_28_N"/>
</dbReference>
<evidence type="ECO:0000256" key="5">
    <source>
        <dbReference type="ARBA" id="ARBA00017894"/>
    </source>
</evidence>
<evidence type="ECO:0000256" key="17">
    <source>
        <dbReference type="ARBA" id="ARBA00023221"/>
    </source>
</evidence>
<dbReference type="InterPro" id="IPR002213">
    <property type="entry name" value="UDP_glucos_trans"/>
</dbReference>
<protein>
    <recommendedName>
        <fullName evidence="5">Sterol 3-beta-glucosyltransferase</fullName>
        <ecNumber evidence="4">2.4.1.173</ecNumber>
    </recommendedName>
    <alternativeName>
        <fullName evidence="18">Autophagy-related protein 26</fullName>
    </alternativeName>
</protein>
<keyword evidence="8" id="KW-0328">Glycosyltransferase</keyword>
<dbReference type="SMART" id="SM00568">
    <property type="entry name" value="GRAM"/>
    <property type="match status" value="2"/>
</dbReference>
<dbReference type="InterPro" id="IPR011993">
    <property type="entry name" value="PH-like_dom_sf"/>
</dbReference>
<dbReference type="PANTHER" id="PTHR48050:SF25">
    <property type="entry name" value="STEROL 3-BETA-GLUCOSYLTRANSFERASE"/>
    <property type="match status" value="1"/>
</dbReference>
<dbReference type="InParanoid" id="A0A3N4KXG3"/>
<dbReference type="GO" id="GO:0016020">
    <property type="term" value="C:membrane"/>
    <property type="evidence" value="ECO:0007669"/>
    <property type="project" value="UniProtKB-SubCell"/>
</dbReference>
<dbReference type="InterPro" id="IPR050426">
    <property type="entry name" value="Glycosyltransferase_28"/>
</dbReference>
<evidence type="ECO:0000313" key="24">
    <source>
        <dbReference type="EMBL" id="RPB15250.1"/>
    </source>
</evidence>
<feature type="compositionally biased region" description="Low complexity" evidence="22">
    <location>
        <begin position="315"/>
        <end position="331"/>
    </location>
</feature>
<dbReference type="OrthoDB" id="10261837at2759"/>
<dbReference type="Pfam" id="PF02893">
    <property type="entry name" value="GRAM"/>
    <property type="match status" value="2"/>
</dbReference>
<keyword evidence="9 24" id="KW-0808">Transferase</keyword>
<gene>
    <name evidence="24" type="ORF">P167DRAFT_483220</name>
</gene>
<dbReference type="GO" id="GO:0016126">
    <property type="term" value="P:sterol biosynthetic process"/>
    <property type="evidence" value="ECO:0007669"/>
    <property type="project" value="UniProtKB-KW"/>
</dbReference>
<dbReference type="InterPro" id="IPR001849">
    <property type="entry name" value="PH_domain"/>
</dbReference>
<accession>A0A3N4KXG3</accession>
<dbReference type="GO" id="GO:0016906">
    <property type="term" value="F:sterol 3-beta-glucosyltransferase activity"/>
    <property type="evidence" value="ECO:0007669"/>
    <property type="project" value="UniProtKB-EC"/>
</dbReference>
<dbReference type="GO" id="GO:0006914">
    <property type="term" value="P:autophagy"/>
    <property type="evidence" value="ECO:0007669"/>
    <property type="project" value="UniProtKB-KW"/>
</dbReference>
<keyword evidence="16" id="KW-1207">Sterol metabolism</keyword>
<evidence type="ECO:0000256" key="14">
    <source>
        <dbReference type="ARBA" id="ARBA00023098"/>
    </source>
</evidence>